<dbReference type="Gene3D" id="3.30.2310.20">
    <property type="entry name" value="RelE-like"/>
    <property type="match status" value="1"/>
</dbReference>
<dbReference type="EMBL" id="CYHB01000002">
    <property type="protein sequence ID" value="CUA85212.1"/>
    <property type="molecule type" value="Genomic_DNA"/>
</dbReference>
<dbReference type="Pfam" id="PF05016">
    <property type="entry name" value="ParE_toxin"/>
    <property type="match status" value="1"/>
</dbReference>
<proteinExistence type="predicted"/>
<gene>
    <name evidence="2" type="ORF">Ga0061064_1148</name>
</gene>
<dbReference type="AlphaFoldDB" id="A0A0K6H2K1"/>
<dbReference type="RefSeq" id="WP_055438806.1">
    <property type="nucleotide sequence ID" value="NZ_CYHB01000002.1"/>
</dbReference>
<evidence type="ECO:0000313" key="3">
    <source>
        <dbReference type="Proteomes" id="UP000182598"/>
    </source>
</evidence>
<reference evidence="3" key="1">
    <citation type="submission" date="2015-08" db="EMBL/GenBank/DDBJ databases">
        <authorList>
            <person name="Varghese N."/>
        </authorList>
    </citation>
    <scope>NUCLEOTIDE SEQUENCE [LARGE SCALE GENOMIC DNA]</scope>
    <source>
        <strain evidence="3">DSM 27808</strain>
    </source>
</reference>
<keyword evidence="3" id="KW-1185">Reference proteome</keyword>
<dbReference type="Proteomes" id="UP000182598">
    <property type="component" value="Unassembled WGS sequence"/>
</dbReference>
<dbReference type="InterPro" id="IPR035093">
    <property type="entry name" value="RelE/ParE_toxin_dom_sf"/>
</dbReference>
<protein>
    <submittedName>
        <fullName evidence="2">Plasmid stabilization system protein ParE</fullName>
    </submittedName>
</protein>
<evidence type="ECO:0000313" key="2">
    <source>
        <dbReference type="EMBL" id="CUA85212.1"/>
    </source>
</evidence>
<sequence>MASYKLSHAAKADLQRIYSYGYHIFGEHAADVYFYQFFEAFERIAQNPLSYPTVSHIRQGYRRSVCGVDSIYYRINESGENSFSVEIMAILGGHDLDTWL</sequence>
<evidence type="ECO:0000256" key="1">
    <source>
        <dbReference type="ARBA" id="ARBA00022649"/>
    </source>
</evidence>
<keyword evidence="1" id="KW-1277">Toxin-antitoxin system</keyword>
<name>A0A0K6H2K1_9GAMM</name>
<organism evidence="2 3">
    <name type="scientific">Pseudidiomarina woesei</name>
    <dbReference type="NCBI Taxonomy" id="1381080"/>
    <lineage>
        <taxon>Bacteria</taxon>
        <taxon>Pseudomonadati</taxon>
        <taxon>Pseudomonadota</taxon>
        <taxon>Gammaproteobacteria</taxon>
        <taxon>Alteromonadales</taxon>
        <taxon>Idiomarinaceae</taxon>
        <taxon>Pseudidiomarina</taxon>
    </lineage>
</organism>
<accession>A0A0K6H2K1</accession>
<dbReference type="InterPro" id="IPR007712">
    <property type="entry name" value="RelE/ParE_toxin"/>
</dbReference>
<dbReference type="OrthoDB" id="516834at2"/>